<evidence type="ECO:0000313" key="2">
    <source>
        <dbReference type="EMBL" id="QGH51115.1"/>
    </source>
</evidence>
<geneLocation type="plasmid" evidence="3">
    <name>pvowz2</name>
</geneLocation>
<name>A0AAP9KE62_9VIBR</name>
<gene>
    <name evidence="2" type="ORF">APZ19_28635</name>
    <name evidence="1" type="ORF">D0812_29710</name>
</gene>
<sequence>MTEMVNLPVQLTDEEEQELQAFEKQQYQMTLISALGPSGFTETNDELHAFAGKVVAKAKETFQQKPILCRLWGFRHDGYEILSCDLFSDDNSLRMPLTIPACHEQNLEDLDEPVVYDMVEALHLASLIIHGLDAHIKTGCHNNEVNELLLARPLKGNETNGKINLWKS</sequence>
<keyword evidence="2" id="KW-0614">Plasmid</keyword>
<protein>
    <submittedName>
        <fullName evidence="2">Uncharacterized protein</fullName>
    </submittedName>
</protein>
<evidence type="ECO:0000313" key="1">
    <source>
        <dbReference type="EMBL" id="AYO18595.1"/>
    </source>
</evidence>
<evidence type="ECO:0000313" key="3">
    <source>
        <dbReference type="Proteomes" id="UP000272136"/>
    </source>
</evidence>
<dbReference type="RefSeq" id="WP_024700492.1">
    <property type="nucleotide sequence ID" value="NZ_CP033140.1"/>
</dbReference>
<dbReference type="EMBL" id="CP045862">
    <property type="protein sequence ID" value="QGH51115.1"/>
    <property type="molecule type" value="Genomic_DNA"/>
</dbReference>
<geneLocation type="plasmid" evidence="2">
    <name>pVHvo-R</name>
</geneLocation>
<reference evidence="1 3" key="2">
    <citation type="submission" date="2018-10" db="EMBL/GenBank/DDBJ databases">
        <title>Whole Genome of Vibrio owensii strain 170502, isolated from Acute Hepatopancreatic Necrosis Disease (AHPND) shrimp.</title>
        <authorList>
            <person name="Yan M."/>
            <person name="Wang X."/>
            <person name="Wang Y."/>
        </authorList>
    </citation>
    <scope>NUCLEOTIDE SEQUENCE [LARGE SCALE GENOMIC DNA]</scope>
    <source>
        <strain evidence="1 3">1700302</strain>
        <plasmid evidence="3">pvowz2</plasmid>
        <plasmid evidence="1">pVOWZ2</plasmid>
    </source>
</reference>
<proteinExistence type="predicted"/>
<geneLocation type="plasmid" evidence="4">
    <name>pvhvo-r</name>
</geneLocation>
<keyword evidence="3" id="KW-1185">Reference proteome</keyword>
<accession>A0AAP9KE62</accession>
<dbReference type="Proteomes" id="UP000390336">
    <property type="component" value="Plasmid pVHvo-R"/>
</dbReference>
<reference evidence="2" key="3">
    <citation type="submission" date="2019-11" db="EMBL/GenBank/DDBJ databases">
        <title>Complete genome sequence of Vibrio owensii SH-14 isolated from shrimp with acute hepatopancreatic necrosis diease.</title>
        <authorList>
            <person name="Liang X."/>
            <person name="Wang Y."/>
        </authorList>
    </citation>
    <scope>NUCLEOTIDE SEQUENCE</scope>
    <source>
        <strain evidence="2">SH14</strain>
        <plasmid evidence="2">pVHvo-R</plasmid>
    </source>
</reference>
<geneLocation type="plasmid" evidence="1">
    <name>pVOWZ2</name>
</geneLocation>
<dbReference type="Proteomes" id="UP000272136">
    <property type="component" value="Plasmid pVOWZ2"/>
</dbReference>
<reference evidence="2 4" key="1">
    <citation type="journal article" date="2015" name="Genome Announc.">
        <title>Draft Genome Sequence of Vibrio owensii Strain SH-14, Which Causes Shrimp Acute Hepatopancreatic Necrosis Disease.</title>
        <authorList>
            <person name="Liu L."/>
            <person name="Xiao J."/>
            <person name="Xia X."/>
            <person name="Pan Y."/>
            <person name="Yan S."/>
            <person name="Wang Y."/>
        </authorList>
    </citation>
    <scope>NUCLEOTIDE SEQUENCE [LARGE SCALE GENOMIC DNA]</scope>
    <source>
        <strain evidence="2 4">SH14</strain>
    </source>
</reference>
<evidence type="ECO:0000313" key="4">
    <source>
        <dbReference type="Proteomes" id="UP000390336"/>
    </source>
</evidence>
<dbReference type="EMBL" id="CP033140">
    <property type="protein sequence ID" value="AYO18595.1"/>
    <property type="molecule type" value="Genomic_DNA"/>
</dbReference>
<organism evidence="2 4">
    <name type="scientific">Vibrio owensii</name>
    <dbReference type="NCBI Taxonomy" id="696485"/>
    <lineage>
        <taxon>Bacteria</taxon>
        <taxon>Pseudomonadati</taxon>
        <taxon>Pseudomonadota</taxon>
        <taxon>Gammaproteobacteria</taxon>
        <taxon>Vibrionales</taxon>
        <taxon>Vibrionaceae</taxon>
        <taxon>Vibrio</taxon>
    </lineage>
</organism>
<dbReference type="AlphaFoldDB" id="A0AAP9KE62"/>